<protein>
    <recommendedName>
        <fullName evidence="9">Carbohydrate sulfotransferase</fullName>
        <ecNumber evidence="9">2.8.2.-</ecNumber>
    </recommendedName>
</protein>
<dbReference type="Pfam" id="PF03567">
    <property type="entry name" value="Sulfotransfer_2"/>
    <property type="match status" value="1"/>
</dbReference>
<dbReference type="Gene3D" id="3.40.50.300">
    <property type="entry name" value="P-loop containing nucleotide triphosphate hydrolases"/>
    <property type="match status" value="1"/>
</dbReference>
<dbReference type="GO" id="GO:0016051">
    <property type="term" value="P:carbohydrate biosynthetic process"/>
    <property type="evidence" value="ECO:0007669"/>
    <property type="project" value="InterPro"/>
</dbReference>
<keyword evidence="9" id="KW-0119">Carbohydrate metabolism</keyword>
<evidence type="ECO:0000313" key="11">
    <source>
        <dbReference type="Proteomes" id="UP000242188"/>
    </source>
</evidence>
<dbReference type="InterPro" id="IPR005331">
    <property type="entry name" value="Sulfotransferase"/>
</dbReference>
<dbReference type="AlphaFoldDB" id="A0A210Q244"/>
<keyword evidence="5 9" id="KW-1133">Transmembrane helix</keyword>
<keyword evidence="3 9" id="KW-0808">Transferase</keyword>
<dbReference type="PANTHER" id="PTHR12137">
    <property type="entry name" value="CARBOHYDRATE SULFOTRANSFERASE"/>
    <property type="match status" value="1"/>
</dbReference>
<evidence type="ECO:0000256" key="9">
    <source>
        <dbReference type="RuleBase" id="RU364020"/>
    </source>
</evidence>
<evidence type="ECO:0000256" key="2">
    <source>
        <dbReference type="ARBA" id="ARBA00006339"/>
    </source>
</evidence>
<keyword evidence="11" id="KW-1185">Reference proteome</keyword>
<comment type="caution">
    <text evidence="10">The sequence shown here is derived from an EMBL/GenBank/DDBJ whole genome shotgun (WGS) entry which is preliminary data.</text>
</comment>
<dbReference type="GO" id="GO:0008146">
    <property type="term" value="F:sulfotransferase activity"/>
    <property type="evidence" value="ECO:0007669"/>
    <property type="project" value="InterPro"/>
</dbReference>
<reference evidence="10 11" key="1">
    <citation type="journal article" date="2017" name="Nat. Ecol. Evol.">
        <title>Scallop genome provides insights into evolution of bilaterian karyotype and development.</title>
        <authorList>
            <person name="Wang S."/>
            <person name="Zhang J."/>
            <person name="Jiao W."/>
            <person name="Li J."/>
            <person name="Xun X."/>
            <person name="Sun Y."/>
            <person name="Guo X."/>
            <person name="Huan P."/>
            <person name="Dong B."/>
            <person name="Zhang L."/>
            <person name="Hu X."/>
            <person name="Sun X."/>
            <person name="Wang J."/>
            <person name="Zhao C."/>
            <person name="Wang Y."/>
            <person name="Wang D."/>
            <person name="Huang X."/>
            <person name="Wang R."/>
            <person name="Lv J."/>
            <person name="Li Y."/>
            <person name="Zhang Z."/>
            <person name="Liu B."/>
            <person name="Lu W."/>
            <person name="Hui Y."/>
            <person name="Liang J."/>
            <person name="Zhou Z."/>
            <person name="Hou R."/>
            <person name="Li X."/>
            <person name="Liu Y."/>
            <person name="Li H."/>
            <person name="Ning X."/>
            <person name="Lin Y."/>
            <person name="Zhao L."/>
            <person name="Xing Q."/>
            <person name="Dou J."/>
            <person name="Li Y."/>
            <person name="Mao J."/>
            <person name="Guo H."/>
            <person name="Dou H."/>
            <person name="Li T."/>
            <person name="Mu C."/>
            <person name="Jiang W."/>
            <person name="Fu Q."/>
            <person name="Fu X."/>
            <person name="Miao Y."/>
            <person name="Liu J."/>
            <person name="Yu Q."/>
            <person name="Li R."/>
            <person name="Liao H."/>
            <person name="Li X."/>
            <person name="Kong Y."/>
            <person name="Jiang Z."/>
            <person name="Chourrout D."/>
            <person name="Li R."/>
            <person name="Bao Z."/>
        </authorList>
    </citation>
    <scope>NUCLEOTIDE SEQUENCE [LARGE SCALE GENOMIC DNA]</scope>
    <source>
        <strain evidence="10 11">PY_sf001</strain>
    </source>
</reference>
<dbReference type="PANTHER" id="PTHR12137:SF54">
    <property type="entry name" value="CARBOHYDRATE SULFOTRANSFERASE"/>
    <property type="match status" value="1"/>
</dbReference>
<gene>
    <name evidence="10" type="ORF">KP79_PYT10899</name>
</gene>
<dbReference type="EC" id="2.8.2.-" evidence="9"/>
<keyword evidence="9" id="KW-0735">Signal-anchor</keyword>
<dbReference type="InterPro" id="IPR027417">
    <property type="entry name" value="P-loop_NTPase"/>
</dbReference>
<sequence>MFWKMMDVLPVRMVRRQLDKNVFLFGILVVLTLYILYVNRTTSVRIPIPEGLSDADSKRDSSGKALLKDFVSTRKERRSIMRQACHNSTQSKNKLDIKNLDHIIVSDKYQALFCFVPKVACSQWKKVFLLMSGHVDDPKKLDEYSVHFNYSHLLRYLDQYKKDEIEHRIQTYKKIIMVRDPLDRLLSAFKNKFHGTGFKDPTYSNIAKFIVRNYRKDFKQPVLGDDVTFLEFIRYVTDDGIGAENEHWRTVMKLCAPCQIEYDFVGKYETLQDDADFIMSQIAPHIDFPAKPKAYGSSNTSQHLPHYLSQLPLNYVGAILCVFLTYIARDTVA</sequence>
<evidence type="ECO:0000256" key="3">
    <source>
        <dbReference type="ARBA" id="ARBA00022679"/>
    </source>
</evidence>
<comment type="similarity">
    <text evidence="2 9">Belongs to the sulfotransferase 2 family.</text>
</comment>
<dbReference type="InterPro" id="IPR018011">
    <property type="entry name" value="Carb_sulfotrans_8-10"/>
</dbReference>
<evidence type="ECO:0000256" key="1">
    <source>
        <dbReference type="ARBA" id="ARBA00004323"/>
    </source>
</evidence>
<dbReference type="EMBL" id="NEDP02005221">
    <property type="protein sequence ID" value="OWF42807.1"/>
    <property type="molecule type" value="Genomic_DNA"/>
</dbReference>
<organism evidence="10 11">
    <name type="scientific">Mizuhopecten yessoensis</name>
    <name type="common">Japanese scallop</name>
    <name type="synonym">Patinopecten yessoensis</name>
    <dbReference type="NCBI Taxonomy" id="6573"/>
    <lineage>
        <taxon>Eukaryota</taxon>
        <taxon>Metazoa</taxon>
        <taxon>Spiralia</taxon>
        <taxon>Lophotrochozoa</taxon>
        <taxon>Mollusca</taxon>
        <taxon>Bivalvia</taxon>
        <taxon>Autobranchia</taxon>
        <taxon>Pteriomorphia</taxon>
        <taxon>Pectinida</taxon>
        <taxon>Pectinoidea</taxon>
        <taxon>Pectinidae</taxon>
        <taxon>Mizuhopecten</taxon>
    </lineage>
</organism>
<proteinExistence type="inferred from homology"/>
<evidence type="ECO:0000256" key="5">
    <source>
        <dbReference type="ARBA" id="ARBA00022989"/>
    </source>
</evidence>
<keyword evidence="7 9" id="KW-0472">Membrane</keyword>
<comment type="subcellular location">
    <subcellularLocation>
        <location evidence="1 9">Golgi apparatus membrane</location>
        <topology evidence="1 9">Single-pass type II membrane protein</topology>
    </subcellularLocation>
</comment>
<keyword evidence="8 9" id="KW-0325">Glycoprotein</keyword>
<evidence type="ECO:0000256" key="4">
    <source>
        <dbReference type="ARBA" id="ARBA00022692"/>
    </source>
</evidence>
<accession>A0A210Q244</accession>
<dbReference type="GO" id="GO:0000139">
    <property type="term" value="C:Golgi membrane"/>
    <property type="evidence" value="ECO:0007669"/>
    <property type="project" value="UniProtKB-SubCell"/>
</dbReference>
<name>A0A210Q244_MIZYE</name>
<keyword evidence="4 9" id="KW-0812">Transmembrane</keyword>
<evidence type="ECO:0000256" key="8">
    <source>
        <dbReference type="ARBA" id="ARBA00023180"/>
    </source>
</evidence>
<keyword evidence="6 9" id="KW-0333">Golgi apparatus</keyword>
<feature type="transmembrane region" description="Helical" evidence="9">
    <location>
        <begin position="21"/>
        <end position="38"/>
    </location>
</feature>
<evidence type="ECO:0000256" key="6">
    <source>
        <dbReference type="ARBA" id="ARBA00023034"/>
    </source>
</evidence>
<dbReference type="OrthoDB" id="2019940at2759"/>
<dbReference type="Proteomes" id="UP000242188">
    <property type="component" value="Unassembled WGS sequence"/>
</dbReference>
<evidence type="ECO:0000256" key="7">
    <source>
        <dbReference type="ARBA" id="ARBA00023136"/>
    </source>
</evidence>
<dbReference type="SUPFAM" id="SSF52540">
    <property type="entry name" value="P-loop containing nucleoside triphosphate hydrolases"/>
    <property type="match status" value="1"/>
</dbReference>
<evidence type="ECO:0000313" key="10">
    <source>
        <dbReference type="EMBL" id="OWF42807.1"/>
    </source>
</evidence>